<sequence>MLEEDKLTGLCWPVEQPDIYTTTLERSMKEVKLKEKGYLWAEIQKVITYRNAIRALFKKVEEDPRSCPYDIEPIDASRTETGRHGAKAAFREVRPSTFAFTLWVATVQHSQALQTDSVIRSDRTPR</sequence>
<feature type="non-terminal residue" evidence="1">
    <location>
        <position position="1"/>
    </location>
</feature>
<comment type="caution">
    <text evidence="1">The sequence shown here is derived from an EMBL/GenBank/DDBJ whole genome shotgun (WGS) entry which is preliminary data.</text>
</comment>
<proteinExistence type="predicted"/>
<reference evidence="1 2" key="1">
    <citation type="submission" date="2018-05" db="EMBL/GenBank/DDBJ databases">
        <title>Draft genome sequence of Scytalidium lignicola DSM 105466, a ubiquitous saprotrophic fungus.</title>
        <authorList>
            <person name="Buettner E."/>
            <person name="Gebauer A.M."/>
            <person name="Hofrichter M."/>
            <person name="Liers C."/>
            <person name="Kellner H."/>
        </authorList>
    </citation>
    <scope>NUCLEOTIDE SEQUENCE [LARGE SCALE GENOMIC DNA]</scope>
    <source>
        <strain evidence="1 2">DSM 105466</strain>
    </source>
</reference>
<evidence type="ECO:0000313" key="1">
    <source>
        <dbReference type="EMBL" id="RFU30406.1"/>
    </source>
</evidence>
<name>A0A3E2HAD5_SCYLI</name>
<dbReference type="AlphaFoldDB" id="A0A3E2HAD5"/>
<gene>
    <name evidence="1" type="ORF">B7463_g5954</name>
</gene>
<keyword evidence="2" id="KW-1185">Reference proteome</keyword>
<feature type="non-terminal residue" evidence="1">
    <location>
        <position position="126"/>
    </location>
</feature>
<organism evidence="1 2">
    <name type="scientific">Scytalidium lignicola</name>
    <name type="common">Hyphomycete</name>
    <dbReference type="NCBI Taxonomy" id="5539"/>
    <lineage>
        <taxon>Eukaryota</taxon>
        <taxon>Fungi</taxon>
        <taxon>Dikarya</taxon>
        <taxon>Ascomycota</taxon>
        <taxon>Pezizomycotina</taxon>
        <taxon>Leotiomycetes</taxon>
        <taxon>Leotiomycetes incertae sedis</taxon>
        <taxon>Scytalidium</taxon>
    </lineage>
</organism>
<evidence type="ECO:0000313" key="2">
    <source>
        <dbReference type="Proteomes" id="UP000258309"/>
    </source>
</evidence>
<protein>
    <submittedName>
        <fullName evidence="1">Uncharacterized protein</fullName>
    </submittedName>
</protein>
<accession>A0A3E2HAD5</accession>
<dbReference type="EMBL" id="NCSJ02000101">
    <property type="protein sequence ID" value="RFU30406.1"/>
    <property type="molecule type" value="Genomic_DNA"/>
</dbReference>
<dbReference type="Proteomes" id="UP000258309">
    <property type="component" value="Unassembled WGS sequence"/>
</dbReference>